<dbReference type="Proteomes" id="UP000474967">
    <property type="component" value="Unassembled WGS sequence"/>
</dbReference>
<dbReference type="RefSeq" id="WP_163288072.1">
    <property type="nucleotide sequence ID" value="NZ_JAAGWY010000001.1"/>
</dbReference>
<proteinExistence type="predicted"/>
<dbReference type="SUPFAM" id="SSF46689">
    <property type="entry name" value="Homeodomain-like"/>
    <property type="match status" value="1"/>
</dbReference>
<dbReference type="InterPro" id="IPR009057">
    <property type="entry name" value="Homeodomain-like_sf"/>
</dbReference>
<organism evidence="1 2">
    <name type="scientific">Leifsonia tongyongensis</name>
    <dbReference type="NCBI Taxonomy" id="1268043"/>
    <lineage>
        <taxon>Bacteria</taxon>
        <taxon>Bacillati</taxon>
        <taxon>Actinomycetota</taxon>
        <taxon>Actinomycetes</taxon>
        <taxon>Micrococcales</taxon>
        <taxon>Microbacteriaceae</taxon>
        <taxon>Leifsonia</taxon>
    </lineage>
</organism>
<evidence type="ECO:0000313" key="1">
    <source>
        <dbReference type="EMBL" id="NEN04996.1"/>
    </source>
</evidence>
<keyword evidence="2" id="KW-1185">Reference proteome</keyword>
<dbReference type="AlphaFoldDB" id="A0A6L9XUL7"/>
<evidence type="ECO:0000313" key="2">
    <source>
        <dbReference type="Proteomes" id="UP000474967"/>
    </source>
</evidence>
<protein>
    <recommendedName>
        <fullName evidence="3">TetR/AcrR family transcriptional regulator</fullName>
    </recommendedName>
</protein>
<dbReference type="Gene3D" id="1.10.357.10">
    <property type="entry name" value="Tetracycline Repressor, domain 2"/>
    <property type="match status" value="1"/>
</dbReference>
<gene>
    <name evidence="1" type="ORF">G3T36_03845</name>
</gene>
<sequence>MVNAARASLPLDGSLTTQSIADICAQAGLNAGAFRQLFPSDQALLDAVHEVLVDECVQRLRSGVDRFATDATDSSDESAIARAAVAIARSSPLDRTSLIIRSQRRVASLRSAAGMVEVAEGERMFITALAGVFADLFEKLHRRISWPTELAVRVILNTYERSFETWLLRGADETHFFESGYVRKTLPTILAQVSAAA</sequence>
<reference evidence="1 2" key="1">
    <citation type="journal article" date="2014" name="J. Microbiol.">
        <title>Diaminobutyricibacter tongyongensis gen. nov., sp. nov. and Homoserinibacter gongjuensis gen. nov., sp. nov. belong to the family Microbacteriaceae.</title>
        <authorList>
            <person name="Kim S.J."/>
            <person name="Ahn J.H."/>
            <person name="Weon H.Y."/>
            <person name="Hamada M."/>
            <person name="Suzuki K."/>
            <person name="Kwon S.W."/>
        </authorList>
    </citation>
    <scope>NUCLEOTIDE SEQUENCE [LARGE SCALE GENOMIC DNA]</scope>
    <source>
        <strain evidence="1 2">NBRC 108724</strain>
    </source>
</reference>
<evidence type="ECO:0008006" key="3">
    <source>
        <dbReference type="Google" id="ProtNLM"/>
    </source>
</evidence>
<name>A0A6L9XUL7_9MICO</name>
<accession>A0A6L9XUL7</accession>
<comment type="caution">
    <text evidence="1">The sequence shown here is derived from an EMBL/GenBank/DDBJ whole genome shotgun (WGS) entry which is preliminary data.</text>
</comment>
<dbReference type="EMBL" id="JAAGWY010000001">
    <property type="protein sequence ID" value="NEN04996.1"/>
    <property type="molecule type" value="Genomic_DNA"/>
</dbReference>